<dbReference type="EMBL" id="LFVZ01000007">
    <property type="protein sequence ID" value="KTW28501.1"/>
    <property type="molecule type" value="Genomic_DNA"/>
</dbReference>
<comment type="caution">
    <text evidence="5">The sequence shown here is derived from an EMBL/GenBank/DDBJ whole genome shotgun (WGS) entry which is preliminary data.</text>
</comment>
<comment type="subunit">
    <text evidence="4">Component of the Mediator complex.</text>
</comment>
<dbReference type="GeneID" id="28936530"/>
<sequence length="116" mass="13590">MDEVQSRLKQLNEIEKKISSLLREGGLAIEIIVKKSTTKEEESLLKDAFQSHVEKYMELLEDVSVQLRNQVKALEEAQVPINTIPKLQDFAKEKNIEHWKKVEMFLKKLQVEQKEI</sequence>
<name>A0A0W4ZJJ4_PNEC8</name>
<keyword evidence="4" id="KW-0010">Activator</keyword>
<protein>
    <recommendedName>
        <fullName evidence="4">Mediator of RNA polymerase II transcription subunit 11</fullName>
    </recommendedName>
    <alternativeName>
        <fullName evidence="4">Mediator complex subunit 11</fullName>
    </alternativeName>
</protein>
<keyword evidence="6" id="KW-1185">Reference proteome</keyword>
<proteinExistence type="inferred from homology"/>
<keyword evidence="4" id="KW-0804">Transcription</keyword>
<evidence type="ECO:0000313" key="6">
    <source>
        <dbReference type="Proteomes" id="UP000054454"/>
    </source>
</evidence>
<evidence type="ECO:0000256" key="1">
    <source>
        <dbReference type="ARBA" id="ARBA00004123"/>
    </source>
</evidence>
<accession>A0A0W4ZJJ4</accession>
<dbReference type="Gene3D" id="1.10.287.3490">
    <property type="match status" value="1"/>
</dbReference>
<dbReference type="PANTHER" id="PTHR22890">
    <property type="entry name" value="MEDIATOR OF RNA POLYMERASE II TRANSCRIPTION SUBUNIT 11"/>
    <property type="match status" value="1"/>
</dbReference>
<evidence type="ECO:0000256" key="3">
    <source>
        <dbReference type="ARBA" id="ARBA00023242"/>
    </source>
</evidence>
<dbReference type="GO" id="GO:0003712">
    <property type="term" value="F:transcription coregulator activity"/>
    <property type="evidence" value="ECO:0007669"/>
    <property type="project" value="InterPro"/>
</dbReference>
<reference evidence="6" key="1">
    <citation type="journal article" date="2016" name="Nat. Commun.">
        <title>Genome analysis of three Pneumocystis species reveals adaptation mechanisms to life exclusively in mammalian hosts.</title>
        <authorList>
            <person name="Ma L."/>
            <person name="Chen Z."/>
            <person name="Huang D.W."/>
            <person name="Kutty G."/>
            <person name="Ishihara M."/>
            <person name="Wang H."/>
            <person name="Abouelleil A."/>
            <person name="Bishop L."/>
            <person name="Davey E."/>
            <person name="Deng R."/>
            <person name="Deng X."/>
            <person name="Fan L."/>
            <person name="Fantoni G."/>
            <person name="Fitzgerald M."/>
            <person name="Gogineni E."/>
            <person name="Goldberg J.M."/>
            <person name="Handley G."/>
            <person name="Hu X."/>
            <person name="Huber C."/>
            <person name="Jiao X."/>
            <person name="Jones K."/>
            <person name="Levin J.Z."/>
            <person name="Liu Y."/>
            <person name="Macdonald P."/>
            <person name="Melnikov A."/>
            <person name="Raley C."/>
            <person name="Sassi M."/>
            <person name="Sherman B.T."/>
            <person name="Song X."/>
            <person name="Sykes S."/>
            <person name="Tran B."/>
            <person name="Walsh L."/>
            <person name="Xia Y."/>
            <person name="Yang J."/>
            <person name="Young S."/>
            <person name="Zeng Q."/>
            <person name="Zheng X."/>
            <person name="Stephens R."/>
            <person name="Nusbaum C."/>
            <person name="Birren B.W."/>
            <person name="Azadi P."/>
            <person name="Lempicki R.A."/>
            <person name="Cuomo C.A."/>
            <person name="Kovacs J.A."/>
        </authorList>
    </citation>
    <scope>NUCLEOTIDE SEQUENCE [LARGE SCALE GENOMIC DNA]</scope>
    <source>
        <strain evidence="6">B80</strain>
    </source>
</reference>
<dbReference type="Proteomes" id="UP000054454">
    <property type="component" value="Unassembled WGS sequence"/>
</dbReference>
<comment type="similarity">
    <text evidence="2 4">Belongs to the Mediator complex subunit 11 family.</text>
</comment>
<comment type="function">
    <text evidence="4">Component of the Mediator complex, a coactivator involved in the regulated transcription of nearly all RNA polymerase II-dependent genes. Mediator functions as a bridge to convey information from gene-specific regulatory proteins to the basal RNA polymerase II transcription machinery. Mediator is recruited to promoters by direct interactions with regulatory proteins and serves as a scaffold for the assembly of a functional pre-initiation complex with RNA polymerase II and the general transcription factors.</text>
</comment>
<dbReference type="GO" id="GO:0006357">
    <property type="term" value="P:regulation of transcription by RNA polymerase II"/>
    <property type="evidence" value="ECO:0007669"/>
    <property type="project" value="InterPro"/>
</dbReference>
<comment type="subcellular location">
    <subcellularLocation>
        <location evidence="1 4">Nucleus</location>
    </subcellularLocation>
</comment>
<dbReference type="RefSeq" id="XP_018226044.1">
    <property type="nucleotide sequence ID" value="XM_018370327.1"/>
</dbReference>
<dbReference type="VEuPathDB" id="FungiDB:T552_01760"/>
<organism evidence="5 6">
    <name type="scientific">Pneumocystis carinii (strain B80)</name>
    <name type="common">Rat pneumocystis pneumonia agent</name>
    <name type="synonym">Pneumocystis carinii f. sp. carinii</name>
    <dbReference type="NCBI Taxonomy" id="1408658"/>
    <lineage>
        <taxon>Eukaryota</taxon>
        <taxon>Fungi</taxon>
        <taxon>Dikarya</taxon>
        <taxon>Ascomycota</taxon>
        <taxon>Taphrinomycotina</taxon>
        <taxon>Pneumocystomycetes</taxon>
        <taxon>Pneumocystaceae</taxon>
        <taxon>Pneumocystis</taxon>
    </lineage>
</organism>
<dbReference type="Pfam" id="PF10280">
    <property type="entry name" value="Med11"/>
    <property type="match status" value="1"/>
</dbReference>
<evidence type="ECO:0000256" key="4">
    <source>
        <dbReference type="RuleBase" id="RU364147"/>
    </source>
</evidence>
<dbReference type="GO" id="GO:0016592">
    <property type="term" value="C:mediator complex"/>
    <property type="evidence" value="ECO:0007669"/>
    <property type="project" value="InterPro"/>
</dbReference>
<keyword evidence="3 4" id="KW-0539">Nucleus</keyword>
<dbReference type="AlphaFoldDB" id="A0A0W4ZJJ4"/>
<evidence type="ECO:0000313" key="5">
    <source>
        <dbReference type="EMBL" id="KTW28501.1"/>
    </source>
</evidence>
<keyword evidence="4" id="KW-0805">Transcription regulation</keyword>
<evidence type="ECO:0000256" key="2">
    <source>
        <dbReference type="ARBA" id="ARBA00008186"/>
    </source>
</evidence>
<dbReference type="OrthoDB" id="5418434at2759"/>
<dbReference type="InterPro" id="IPR019404">
    <property type="entry name" value="Mediator_Med11"/>
</dbReference>
<gene>
    <name evidence="4" type="primary">MED11</name>
    <name evidence="5" type="ORF">T552_01760</name>
</gene>